<feature type="domain" description="DUF7910" evidence="1">
    <location>
        <begin position="66"/>
        <end position="175"/>
    </location>
</feature>
<evidence type="ECO:0000313" key="3">
    <source>
        <dbReference type="Proteomes" id="UP000220226"/>
    </source>
</evidence>
<comment type="caution">
    <text evidence="2">The sequence shown here is derived from an EMBL/GenBank/DDBJ whole genome shotgun (WGS) entry which is preliminary data.</text>
</comment>
<dbReference type="GO" id="GO:0015629">
    <property type="term" value="C:actin cytoskeleton"/>
    <property type="evidence" value="ECO:0007669"/>
    <property type="project" value="TreeGrafter"/>
</dbReference>
<dbReference type="GO" id="GO:0005737">
    <property type="term" value="C:cytoplasm"/>
    <property type="evidence" value="ECO:0007669"/>
    <property type="project" value="TreeGrafter"/>
</dbReference>
<protein>
    <recommendedName>
        <fullName evidence="1">DUF7910 domain-containing protein</fullName>
    </recommendedName>
</protein>
<evidence type="ECO:0000313" key="2">
    <source>
        <dbReference type="EMBL" id="PFC73080.1"/>
    </source>
</evidence>
<accession>A0A2B2EEB9</accession>
<dbReference type="Pfam" id="PF25490">
    <property type="entry name" value="DUF7910"/>
    <property type="match status" value="1"/>
</dbReference>
<dbReference type="InterPro" id="IPR010431">
    <property type="entry name" value="Fascin"/>
</dbReference>
<dbReference type="EMBL" id="NTQT01000021">
    <property type="protein sequence ID" value="PFC73080.1"/>
    <property type="molecule type" value="Genomic_DNA"/>
</dbReference>
<dbReference type="GO" id="GO:0051015">
    <property type="term" value="F:actin filament binding"/>
    <property type="evidence" value="ECO:0007669"/>
    <property type="project" value="InterPro"/>
</dbReference>
<gene>
    <name evidence="2" type="ORF">CN290_16810</name>
</gene>
<sequence>MKRFITHANGKKIFKKLVLMVLPMVLMIMMITPSNDVLAAGQSNASSLKGVNLFNGSWIVAIQAANLQYVSAEPSGNVVANRNAVNEWEKFELIPTGELYTFALKAKSNGKYVSFEPNGRVVADRTSIGAWEKFILYNGGDNRIYVLQALSNGRFISANGGRELTANSYVAGSWERFVIVYF</sequence>
<reference evidence="2 3" key="1">
    <citation type="submission" date="2017-09" db="EMBL/GenBank/DDBJ databases">
        <title>Large-scale bioinformatics analysis of Bacillus genomes uncovers conserved roles of natural products in bacterial physiology.</title>
        <authorList>
            <consortium name="Agbiome Team Llc"/>
            <person name="Bleich R.M."/>
            <person name="Grubbs K.J."/>
            <person name="Santa Maria K.C."/>
            <person name="Allen S.E."/>
            <person name="Farag S."/>
            <person name="Shank E.A."/>
            <person name="Bowers A."/>
        </authorList>
    </citation>
    <scope>NUCLEOTIDE SEQUENCE [LARGE SCALE GENOMIC DNA]</scope>
    <source>
        <strain evidence="2 3">AFS025165</strain>
    </source>
</reference>
<dbReference type="InterPro" id="IPR057232">
    <property type="entry name" value="DUF7910"/>
</dbReference>
<dbReference type="InterPro" id="IPR008999">
    <property type="entry name" value="Actin-crosslinking"/>
</dbReference>
<dbReference type="Gene3D" id="2.80.10.50">
    <property type="match status" value="2"/>
</dbReference>
<dbReference type="PANTHER" id="PTHR10551">
    <property type="entry name" value="FASCIN"/>
    <property type="match status" value="1"/>
</dbReference>
<proteinExistence type="predicted"/>
<dbReference type="GO" id="GO:0007163">
    <property type="term" value="P:establishment or maintenance of cell polarity"/>
    <property type="evidence" value="ECO:0007669"/>
    <property type="project" value="TreeGrafter"/>
</dbReference>
<evidence type="ECO:0000259" key="1">
    <source>
        <dbReference type="Pfam" id="PF25490"/>
    </source>
</evidence>
<dbReference type="PANTHER" id="PTHR10551:SF9">
    <property type="entry name" value="FASCIN-2"/>
    <property type="match status" value="1"/>
</dbReference>
<dbReference type="SUPFAM" id="SSF50405">
    <property type="entry name" value="Actin-crosslinking proteins"/>
    <property type="match status" value="1"/>
</dbReference>
<dbReference type="RefSeq" id="WP_098288891.1">
    <property type="nucleotide sequence ID" value="NZ_NTQT01000021.1"/>
</dbReference>
<dbReference type="GO" id="GO:0016477">
    <property type="term" value="P:cell migration"/>
    <property type="evidence" value="ECO:0007669"/>
    <property type="project" value="TreeGrafter"/>
</dbReference>
<organism evidence="2 3">
    <name type="scientific">Bacillus cereus</name>
    <dbReference type="NCBI Taxonomy" id="1396"/>
    <lineage>
        <taxon>Bacteria</taxon>
        <taxon>Bacillati</taxon>
        <taxon>Bacillota</taxon>
        <taxon>Bacilli</taxon>
        <taxon>Bacillales</taxon>
        <taxon>Bacillaceae</taxon>
        <taxon>Bacillus</taxon>
        <taxon>Bacillus cereus group</taxon>
    </lineage>
</organism>
<dbReference type="CDD" id="cd00257">
    <property type="entry name" value="beta-trefoil_FSCN-like"/>
    <property type="match status" value="1"/>
</dbReference>
<dbReference type="AlphaFoldDB" id="A0A2B2EEB9"/>
<name>A0A2B2EEB9_BACCE</name>
<dbReference type="GO" id="GO:0051017">
    <property type="term" value="P:actin filament bundle assembly"/>
    <property type="evidence" value="ECO:0007669"/>
    <property type="project" value="TreeGrafter"/>
</dbReference>
<dbReference type="Proteomes" id="UP000220226">
    <property type="component" value="Unassembled WGS sequence"/>
</dbReference>